<dbReference type="GO" id="GO:0003700">
    <property type="term" value="F:DNA-binding transcription factor activity"/>
    <property type="evidence" value="ECO:0007669"/>
    <property type="project" value="InterPro"/>
</dbReference>
<dbReference type="PANTHER" id="PTHR43537:SF24">
    <property type="entry name" value="GLUCONATE OPERON TRANSCRIPTIONAL REPRESSOR"/>
    <property type="match status" value="1"/>
</dbReference>
<dbReference type="SMART" id="SM00895">
    <property type="entry name" value="FCD"/>
    <property type="match status" value="1"/>
</dbReference>
<evidence type="ECO:0000313" key="5">
    <source>
        <dbReference type="EMBL" id="ADB48359.1"/>
    </source>
</evidence>
<dbReference type="PRINTS" id="PR00035">
    <property type="entry name" value="HTHGNTR"/>
</dbReference>
<dbReference type="InterPro" id="IPR000524">
    <property type="entry name" value="Tscrpt_reg_HTH_GntR"/>
</dbReference>
<accession>D2RMQ7</accession>
<dbReference type="CDD" id="cd07377">
    <property type="entry name" value="WHTH_GntR"/>
    <property type="match status" value="1"/>
</dbReference>
<dbReference type="InterPro" id="IPR036388">
    <property type="entry name" value="WH-like_DNA-bd_sf"/>
</dbReference>
<dbReference type="PANTHER" id="PTHR43537">
    <property type="entry name" value="TRANSCRIPTIONAL REGULATOR, GNTR FAMILY"/>
    <property type="match status" value="1"/>
</dbReference>
<dbReference type="EMBL" id="CP001859">
    <property type="protein sequence ID" value="ADB48359.1"/>
    <property type="molecule type" value="Genomic_DNA"/>
</dbReference>
<dbReference type="InterPro" id="IPR011711">
    <property type="entry name" value="GntR_C"/>
</dbReference>
<dbReference type="STRING" id="591001.Acfer_2012"/>
<dbReference type="InterPro" id="IPR036390">
    <property type="entry name" value="WH_DNA-bd_sf"/>
</dbReference>
<gene>
    <name evidence="5" type="ordered locus">Acfer_2012</name>
</gene>
<feature type="domain" description="HTH gntR-type" evidence="4">
    <location>
        <begin position="1"/>
        <end position="68"/>
    </location>
</feature>
<dbReference type="eggNOG" id="COG1802">
    <property type="taxonomic scope" value="Bacteria"/>
</dbReference>
<keyword evidence="1" id="KW-0805">Transcription regulation</keyword>
<proteinExistence type="predicted"/>
<sequence>MSLRDKAYYAIKNKILRCQYESNGFLNETALMEELQVSRTPIREALTRLEQEGLVTVLPKKGVMVRPLTINEINQSFEARMLLEPFIIRKDLKYLDLKKLHEIRDKSEELIESAPDPEQFALLDDRFHRLLAQGCSNLYFRNMLAHIFDQHMRIRVLSGSDIWERHKEAAKEHQKIIDLIFMGERDKAGDAMLFHLKGSRETALRSLGK</sequence>
<dbReference type="Pfam" id="PF00392">
    <property type="entry name" value="GntR"/>
    <property type="match status" value="1"/>
</dbReference>
<name>D2RMQ7_ACIFV</name>
<organism evidence="5 6">
    <name type="scientific">Acidaminococcus fermentans (strain ATCC 25085 / DSM 20731 / CCUG 9996 / CIP 106432 / VR4)</name>
    <dbReference type="NCBI Taxonomy" id="591001"/>
    <lineage>
        <taxon>Bacteria</taxon>
        <taxon>Bacillati</taxon>
        <taxon>Bacillota</taxon>
        <taxon>Negativicutes</taxon>
        <taxon>Acidaminococcales</taxon>
        <taxon>Acidaminococcaceae</taxon>
        <taxon>Acidaminococcus</taxon>
    </lineage>
</organism>
<keyword evidence="6" id="KW-1185">Reference proteome</keyword>
<dbReference type="GO" id="GO:0003677">
    <property type="term" value="F:DNA binding"/>
    <property type="evidence" value="ECO:0007669"/>
    <property type="project" value="UniProtKB-KW"/>
</dbReference>
<dbReference type="HOGENOM" id="CLU_017584_5_2_9"/>
<dbReference type="SMART" id="SM00345">
    <property type="entry name" value="HTH_GNTR"/>
    <property type="match status" value="1"/>
</dbReference>
<dbReference type="KEGG" id="afn:Acfer_2012"/>
<evidence type="ECO:0000256" key="1">
    <source>
        <dbReference type="ARBA" id="ARBA00023015"/>
    </source>
</evidence>
<evidence type="ECO:0000256" key="3">
    <source>
        <dbReference type="ARBA" id="ARBA00023163"/>
    </source>
</evidence>
<dbReference type="Gene3D" id="1.10.10.10">
    <property type="entry name" value="Winged helix-like DNA-binding domain superfamily/Winged helix DNA-binding domain"/>
    <property type="match status" value="1"/>
</dbReference>
<dbReference type="AlphaFoldDB" id="D2RMQ7"/>
<dbReference type="Proteomes" id="UP000001902">
    <property type="component" value="Chromosome"/>
</dbReference>
<evidence type="ECO:0000259" key="4">
    <source>
        <dbReference type="PROSITE" id="PS50949"/>
    </source>
</evidence>
<dbReference type="SUPFAM" id="SSF46785">
    <property type="entry name" value="Winged helix' DNA-binding domain"/>
    <property type="match status" value="1"/>
</dbReference>
<protein>
    <submittedName>
        <fullName evidence="5">Transcriptional regulator, GntR family</fullName>
    </submittedName>
</protein>
<dbReference type="SUPFAM" id="SSF48008">
    <property type="entry name" value="GntR ligand-binding domain-like"/>
    <property type="match status" value="1"/>
</dbReference>
<keyword evidence="2" id="KW-0238">DNA-binding</keyword>
<dbReference type="PROSITE" id="PS50949">
    <property type="entry name" value="HTH_GNTR"/>
    <property type="match status" value="1"/>
</dbReference>
<reference evidence="5 6" key="1">
    <citation type="journal article" date="2010" name="Stand. Genomic Sci.">
        <title>Complete genome sequence of Acidaminococcus fermentans type strain (VR4).</title>
        <authorList>
            <person name="Chang Y.J."/>
            <person name="Pukall R."/>
            <person name="Saunders E."/>
            <person name="Lapidus A."/>
            <person name="Copeland A."/>
            <person name="Nolan M."/>
            <person name="Glavina Del Rio T."/>
            <person name="Lucas S."/>
            <person name="Chen F."/>
            <person name="Tice H."/>
            <person name="Cheng J.F."/>
            <person name="Han C."/>
            <person name="Detter J.C."/>
            <person name="Bruce D."/>
            <person name="Goodwin L."/>
            <person name="Pitluck S."/>
            <person name="Mikhailova N."/>
            <person name="Liolios K."/>
            <person name="Pati A."/>
            <person name="Ivanova N."/>
            <person name="Mavromatis K."/>
            <person name="Chen A."/>
            <person name="Palaniappan K."/>
            <person name="Land M."/>
            <person name="Hauser L."/>
            <person name="Jeffries C.D."/>
            <person name="Brettin T."/>
            <person name="Rohde M."/>
            <person name="Goker M."/>
            <person name="Bristow J."/>
            <person name="Eisen J.A."/>
            <person name="Markowitz V."/>
            <person name="Hugenholtz P."/>
            <person name="Kyrpides N.C."/>
            <person name="Klenk H.P."/>
        </authorList>
    </citation>
    <scope>NUCLEOTIDE SEQUENCE [LARGE SCALE GENOMIC DNA]</scope>
    <source>
        <strain evidence="6">ATCC 25085 / DSM 20731 / CCUG 9996 / CIP 106432 / VR4</strain>
    </source>
</reference>
<keyword evidence="3" id="KW-0804">Transcription</keyword>
<dbReference type="Pfam" id="PF07729">
    <property type="entry name" value="FCD"/>
    <property type="match status" value="1"/>
</dbReference>
<evidence type="ECO:0000256" key="2">
    <source>
        <dbReference type="ARBA" id="ARBA00023125"/>
    </source>
</evidence>
<dbReference type="InterPro" id="IPR008920">
    <property type="entry name" value="TF_FadR/GntR_C"/>
</dbReference>
<evidence type="ECO:0000313" key="6">
    <source>
        <dbReference type="Proteomes" id="UP000001902"/>
    </source>
</evidence>
<dbReference type="Gene3D" id="1.20.120.530">
    <property type="entry name" value="GntR ligand-binding domain-like"/>
    <property type="match status" value="1"/>
</dbReference>